<dbReference type="Pfam" id="PF00009">
    <property type="entry name" value="GTP_EFTU"/>
    <property type="match status" value="1"/>
</dbReference>
<gene>
    <name evidence="16" type="ORF">RCL2_002322500</name>
</gene>
<feature type="compositionally biased region" description="Acidic residues" evidence="14">
    <location>
        <begin position="212"/>
        <end position="223"/>
    </location>
</feature>
<feature type="domain" description="Tr-type G" evidence="15">
    <location>
        <begin position="952"/>
        <end position="1182"/>
    </location>
</feature>
<evidence type="ECO:0000313" key="17">
    <source>
        <dbReference type="Proteomes" id="UP000615446"/>
    </source>
</evidence>
<keyword evidence="8" id="KW-0547">Nucleotide-binding</keyword>
<keyword evidence="10" id="KW-0648">Protein biosynthesis</keyword>
<feature type="compositionally biased region" description="Basic and acidic residues" evidence="14">
    <location>
        <begin position="536"/>
        <end position="564"/>
    </location>
</feature>
<feature type="compositionally biased region" description="Basic residues" evidence="14">
    <location>
        <begin position="1"/>
        <end position="10"/>
    </location>
</feature>
<comment type="similarity">
    <text evidence="2">Belongs to the TRAFAC class translation factor GTPase superfamily. Classic translation factor GTPase family. IF-2 subfamily.</text>
</comment>
<dbReference type="Gene3D" id="3.40.50.10050">
    <property type="entry name" value="Translation initiation factor IF- 2, domain 3"/>
    <property type="match status" value="1"/>
</dbReference>
<dbReference type="Gene3D" id="2.40.30.10">
    <property type="entry name" value="Translation factors"/>
    <property type="match status" value="2"/>
</dbReference>
<dbReference type="SUPFAM" id="SSF55608">
    <property type="entry name" value="Homing endonucleases"/>
    <property type="match status" value="1"/>
</dbReference>
<feature type="region of interest" description="Disordered" evidence="14">
    <location>
        <begin position="1"/>
        <end position="564"/>
    </location>
</feature>
<dbReference type="GO" id="GO:0030908">
    <property type="term" value="P:protein splicing"/>
    <property type="evidence" value="ECO:0007669"/>
    <property type="project" value="InterPro"/>
</dbReference>
<feature type="compositionally biased region" description="Basic and acidic residues" evidence="14">
    <location>
        <begin position="11"/>
        <end position="21"/>
    </location>
</feature>
<comment type="catalytic activity">
    <reaction evidence="13">
        <text>GTP + H2O = GDP + phosphate + H(+)</text>
        <dbReference type="Rhea" id="RHEA:19669"/>
        <dbReference type="ChEBI" id="CHEBI:15377"/>
        <dbReference type="ChEBI" id="CHEBI:15378"/>
        <dbReference type="ChEBI" id="CHEBI:37565"/>
        <dbReference type="ChEBI" id="CHEBI:43474"/>
        <dbReference type="ChEBI" id="CHEBI:58189"/>
        <dbReference type="EC" id="3.6.5.3"/>
    </reaction>
</comment>
<proteinExistence type="inferred from homology"/>
<evidence type="ECO:0000256" key="11">
    <source>
        <dbReference type="ARBA" id="ARBA00023134"/>
    </source>
</evidence>
<dbReference type="GO" id="GO:0003924">
    <property type="term" value="F:GTPase activity"/>
    <property type="evidence" value="ECO:0007669"/>
    <property type="project" value="InterPro"/>
</dbReference>
<evidence type="ECO:0000256" key="8">
    <source>
        <dbReference type="ARBA" id="ARBA00022741"/>
    </source>
</evidence>
<dbReference type="CDD" id="cd01887">
    <property type="entry name" value="IF2_eIF5B"/>
    <property type="match status" value="1"/>
</dbReference>
<dbReference type="Pfam" id="PF05204">
    <property type="entry name" value="Hom_end"/>
    <property type="match status" value="1"/>
</dbReference>
<evidence type="ECO:0000259" key="15">
    <source>
        <dbReference type="PROSITE" id="PS51722"/>
    </source>
</evidence>
<evidence type="ECO:0000256" key="13">
    <source>
        <dbReference type="ARBA" id="ARBA00048107"/>
    </source>
</evidence>
<evidence type="ECO:0000256" key="10">
    <source>
        <dbReference type="ARBA" id="ARBA00022917"/>
    </source>
</evidence>
<dbReference type="PROSITE" id="PS51722">
    <property type="entry name" value="G_TR_2"/>
    <property type="match status" value="1"/>
</dbReference>
<dbReference type="Pfam" id="PF14578">
    <property type="entry name" value="GTP_EFTU_D4"/>
    <property type="match status" value="1"/>
</dbReference>
<feature type="compositionally biased region" description="Basic and acidic residues" evidence="14">
    <location>
        <begin position="258"/>
        <end position="319"/>
    </location>
</feature>
<dbReference type="PANTHER" id="PTHR43381">
    <property type="entry name" value="TRANSLATION INITIATION FACTOR IF-2-RELATED"/>
    <property type="match status" value="1"/>
</dbReference>
<dbReference type="SUPFAM" id="SSF51294">
    <property type="entry name" value="Hedgehog/intein (Hint) domain"/>
    <property type="match status" value="1"/>
</dbReference>
<dbReference type="InterPro" id="IPR027417">
    <property type="entry name" value="P-loop_NTPase"/>
</dbReference>
<dbReference type="FunFam" id="3.40.50.10050:FF:000002">
    <property type="entry name" value="Eukaryotic translation initiation factor 5B"/>
    <property type="match status" value="1"/>
</dbReference>
<dbReference type="Pfam" id="PF05203">
    <property type="entry name" value="Hom_end_hint"/>
    <property type="match status" value="1"/>
</dbReference>
<dbReference type="SUPFAM" id="SSF50447">
    <property type="entry name" value="Translation proteins"/>
    <property type="match status" value="1"/>
</dbReference>
<dbReference type="OrthoDB" id="4928at2759"/>
<evidence type="ECO:0000256" key="6">
    <source>
        <dbReference type="ARBA" id="ARBA00022540"/>
    </source>
</evidence>
<evidence type="ECO:0000256" key="9">
    <source>
        <dbReference type="ARBA" id="ARBA00022801"/>
    </source>
</evidence>
<dbReference type="InterPro" id="IPR027434">
    <property type="entry name" value="Homing_endonucl"/>
</dbReference>
<evidence type="ECO:0000256" key="7">
    <source>
        <dbReference type="ARBA" id="ARBA00022723"/>
    </source>
</evidence>
<keyword evidence="9" id="KW-0378">Hydrolase</keyword>
<dbReference type="GO" id="GO:0005525">
    <property type="term" value="F:GTP binding"/>
    <property type="evidence" value="ECO:0007669"/>
    <property type="project" value="UniProtKB-KW"/>
</dbReference>
<dbReference type="InterPro" id="IPR009000">
    <property type="entry name" value="Transl_B-barrel_sf"/>
</dbReference>
<dbReference type="EMBL" id="BLAL01000252">
    <property type="protein sequence ID" value="GES96601.1"/>
    <property type="molecule type" value="Genomic_DNA"/>
</dbReference>
<evidence type="ECO:0000256" key="12">
    <source>
        <dbReference type="ARBA" id="ARBA00032478"/>
    </source>
</evidence>
<dbReference type="EC" id="3.6.5.3" evidence="3"/>
<feature type="compositionally biased region" description="Acidic residues" evidence="14">
    <location>
        <begin position="404"/>
        <end position="415"/>
    </location>
</feature>
<dbReference type="InterPro" id="IPR023115">
    <property type="entry name" value="TIF_IF2_dom3"/>
</dbReference>
<evidence type="ECO:0000256" key="1">
    <source>
        <dbReference type="ARBA" id="ARBA00004496"/>
    </source>
</evidence>
<keyword evidence="6" id="KW-0396">Initiation factor</keyword>
<keyword evidence="7" id="KW-0479">Metal-binding</keyword>
<evidence type="ECO:0000313" key="16">
    <source>
        <dbReference type="EMBL" id="GES96601.1"/>
    </source>
</evidence>
<sequence length="1528" mass="172599">MVKKDKKGKKKADDNREDQTKSESLPESLPEPTEKNDAADVTELQDPKDEDFGDLMTQISKASKKNKKKKNKNAVTDDDYADSQILGEEGASSEAIPVVLTEVQAVQPDDWAEEEFGVSNNKDKKKKKGGKDNKTESLVKNDESIEKEKQNEDSGEIRILSKKEKEKLKKQRDKEKKKSEAEKKKAQKTDEVVKQEEIKEVKEEPKSIPSEEPPEVADEENEEDGTKSKSKKKKKKKPAEEEKKPAGKKKPQVAAIRKLLEAQRAEEEARKREEEELQKKLEEERKRIEEEERLKEEAKRKKKEKEKAKKEQLKKEGKLLTKAQKTKKQQDQLRLQQMVEAGHLKIEGLSQDSEQKPKKIVYSSKKKPPNKQRMGQIEAERSATEVKDSIEPMKEKVEIKEEKESEEQGAETEEVDISKKVKASWEDSEDEIQNKEEKETVKDQWDESTEDEAPSPKAKIPQSIPDKKQEPVKKVDKTTTKVDKTTTKVKPSVETPVKKSAKKEESEEESEEGSEETETGSEDDSEDDSESEEELTEHKKQQLKRKQEAAERRKKRHEEALANRSKDNLRSPICCILGHVDTGKCFGKGTPILMYDGSVRAVETIQAGDQVMGDDSTPRNVSGVTSGKGLLYKIIPINNSSAQPFVCNDAHILVLKITSSPYIQHQKRKGQFCLNYFIYDKKTNLVEKANRFYKYPTSQFQTKYHAKKAAIKDLEMINSEKNPNLSINSNADFEIVRRDFIWQPSVTQFLNCSSEIRSASNMFTPNRVRFSIREGTFAKIIERIIGSPITNNIIKFYSWLTGYWIGTNFVMSNTKFENENQDIVVSLFDELGILQRKDIPEIMMYEDIDLVRLPFLAGMIDSTGLYNSQDDVTEVTLMNDYNVKNFVKISRSCGLRVSVSDPQNRCIVHKASIISSVLSRSNCKINDHKHDQLWGFQIKELGVGEYFGFVVDGNHRFLLGDFTVTHNTKLLDKIRQTNVQEGEAGGITQQIGATYFPMETIKTKTAPLNKDGKQEYKLPGLLIIDTPGHESFTNLRSRGSSLCNIAILVVDIMHGLEPQTLESLRLLRDRKTPFIVALNKIDRMYGWKSIPDNSFIDSLSKQSENVQREFKDRVDKTILAFSEQGLNSVLYYENKNFAKNVSLVPTSAITGEELECTVLEVKVIEGLGTTIDVILSNGVLNEGEKIVLCGLNGPIVTTVRALLTPQPLKELRVKSAYVHHKSVKAALGVKISAQDLEKAIAGSRLMVVGPDDDEDDLKDEVMSDLKSLLSSIDKSGKGVCVQASTLGSLEALLEFLRTSKIPVSGINIGPVHKKDIMRASTMLERAKEFAVILCFDVKVDKEAQDLAEELGIKIFKADIIYHLFDQFVAYNKEIVEQKRKDQAPQAVFPCILKIVPGAIFNKKDPIIIGVDVVDGVLRTGTPLCVVKIDPITNQREIISLGKVSSMEQNHKTIEVAKKGNTGAGIAIKIECAVYESSKTFGRHFIETDEIYSKISRVSIDVLKESFRNDLSKEEWALVIKLKKILEIN</sequence>
<dbReference type="FunFam" id="2.40.30.10:FF:000013">
    <property type="entry name" value="eukaryotic translation initiation factor 5B"/>
    <property type="match status" value="1"/>
</dbReference>
<feature type="compositionally biased region" description="Basic and acidic residues" evidence="14">
    <location>
        <begin position="432"/>
        <end position="445"/>
    </location>
</feature>
<dbReference type="PANTHER" id="PTHR43381:SF4">
    <property type="entry name" value="EUKARYOTIC TRANSLATION INITIATION FACTOR 5B"/>
    <property type="match status" value="1"/>
</dbReference>
<comment type="caution">
    <text evidence="16">The sequence shown here is derived from an EMBL/GenBank/DDBJ whole genome shotgun (WGS) entry which is preliminary data.</text>
</comment>
<keyword evidence="5" id="KW-0963">Cytoplasm</keyword>
<feature type="compositionally biased region" description="Basic and acidic residues" evidence="14">
    <location>
        <begin position="130"/>
        <end position="206"/>
    </location>
</feature>
<dbReference type="SUPFAM" id="SSF52540">
    <property type="entry name" value="P-loop containing nucleoside triphosphate hydrolases"/>
    <property type="match status" value="1"/>
</dbReference>
<evidence type="ECO:0000256" key="5">
    <source>
        <dbReference type="ARBA" id="ARBA00022490"/>
    </source>
</evidence>
<dbReference type="SUPFAM" id="SSF52156">
    <property type="entry name" value="Initiation factor IF2/eIF5b, domain 3"/>
    <property type="match status" value="1"/>
</dbReference>
<dbReference type="Pfam" id="PF11987">
    <property type="entry name" value="IF-2"/>
    <property type="match status" value="1"/>
</dbReference>
<dbReference type="GO" id="GO:0005739">
    <property type="term" value="C:mitochondrion"/>
    <property type="evidence" value="ECO:0007669"/>
    <property type="project" value="TreeGrafter"/>
</dbReference>
<name>A0A8H3M2X7_9GLOM</name>
<dbReference type="Gene3D" id="2.170.16.10">
    <property type="entry name" value="Hedgehog/Intein (Hint) domain"/>
    <property type="match status" value="2"/>
</dbReference>
<feature type="compositionally biased region" description="Acidic residues" evidence="14">
    <location>
        <begin position="506"/>
        <end position="535"/>
    </location>
</feature>
<feature type="compositionally biased region" description="Basic and acidic residues" evidence="14">
    <location>
        <begin position="378"/>
        <end position="403"/>
    </location>
</feature>
<organism evidence="16 17">
    <name type="scientific">Rhizophagus clarus</name>
    <dbReference type="NCBI Taxonomy" id="94130"/>
    <lineage>
        <taxon>Eukaryota</taxon>
        <taxon>Fungi</taxon>
        <taxon>Fungi incertae sedis</taxon>
        <taxon>Mucoromycota</taxon>
        <taxon>Glomeromycotina</taxon>
        <taxon>Glomeromycetes</taxon>
        <taxon>Glomerales</taxon>
        <taxon>Glomeraceae</taxon>
        <taxon>Rhizophagus</taxon>
    </lineage>
</organism>
<feature type="compositionally biased region" description="Basic and acidic residues" evidence="14">
    <location>
        <begin position="416"/>
        <end position="425"/>
    </location>
</feature>
<dbReference type="CDD" id="cd03703">
    <property type="entry name" value="aeIF5B_II"/>
    <property type="match status" value="1"/>
</dbReference>
<dbReference type="InterPro" id="IPR000795">
    <property type="entry name" value="T_Tr_GTP-bd_dom"/>
</dbReference>
<dbReference type="GO" id="GO:0003743">
    <property type="term" value="F:translation initiation factor activity"/>
    <property type="evidence" value="ECO:0007669"/>
    <property type="project" value="UniProtKB-KW"/>
</dbReference>
<evidence type="ECO:0000256" key="4">
    <source>
        <dbReference type="ARBA" id="ARBA00013824"/>
    </source>
</evidence>
<evidence type="ECO:0000256" key="14">
    <source>
        <dbReference type="SAM" id="MobiDB-lite"/>
    </source>
</evidence>
<dbReference type="FunFam" id="2.40.30.10:FF:000026">
    <property type="entry name" value="Eukaryotic translation initiation factor 5B"/>
    <property type="match status" value="1"/>
</dbReference>
<dbReference type="GO" id="GO:0003677">
    <property type="term" value="F:DNA binding"/>
    <property type="evidence" value="ECO:0007669"/>
    <property type="project" value="InterPro"/>
</dbReference>
<dbReference type="InterPro" id="IPR029459">
    <property type="entry name" value="EFTU-type"/>
</dbReference>
<dbReference type="InterPro" id="IPR007869">
    <property type="entry name" value="Homing_endonuc_PI-Sce"/>
</dbReference>
<feature type="compositionally biased region" description="Low complexity" evidence="14">
    <location>
        <begin position="22"/>
        <end position="31"/>
    </location>
</feature>
<dbReference type="InterPro" id="IPR036925">
    <property type="entry name" value="TIF_IF2_dom3_sf"/>
</dbReference>
<dbReference type="Proteomes" id="UP000615446">
    <property type="component" value="Unassembled WGS sequence"/>
</dbReference>
<dbReference type="GO" id="GO:0046872">
    <property type="term" value="F:metal ion binding"/>
    <property type="evidence" value="ECO:0007669"/>
    <property type="project" value="UniProtKB-KW"/>
</dbReference>
<feature type="compositionally biased region" description="Basic residues" evidence="14">
    <location>
        <begin position="62"/>
        <end position="72"/>
    </location>
</feature>
<keyword evidence="11" id="KW-0342">GTP-binding</keyword>
<feature type="compositionally biased region" description="Basic residues" evidence="14">
    <location>
        <begin position="228"/>
        <end position="237"/>
    </location>
</feature>
<dbReference type="GO" id="GO:0004519">
    <property type="term" value="F:endonuclease activity"/>
    <property type="evidence" value="ECO:0007669"/>
    <property type="project" value="InterPro"/>
</dbReference>
<dbReference type="InterPro" id="IPR007868">
    <property type="entry name" value="Hom_end_hint"/>
</dbReference>
<dbReference type="Gene3D" id="3.40.50.300">
    <property type="entry name" value="P-loop containing nucleotide triphosphate hydrolases"/>
    <property type="match status" value="1"/>
</dbReference>
<dbReference type="InterPro" id="IPR015760">
    <property type="entry name" value="TIF_IF2"/>
</dbReference>
<evidence type="ECO:0000256" key="2">
    <source>
        <dbReference type="ARBA" id="ARBA00007733"/>
    </source>
</evidence>
<evidence type="ECO:0000256" key="3">
    <source>
        <dbReference type="ARBA" id="ARBA00011986"/>
    </source>
</evidence>
<protein>
    <recommendedName>
        <fullName evidence="4">Eukaryotic translation initiation factor 5B</fullName>
        <ecNumber evidence="3">3.6.5.3</ecNumber>
    </recommendedName>
    <alternativeName>
        <fullName evidence="12">Translation initiation factor IF-2</fullName>
    </alternativeName>
</protein>
<reference evidence="16" key="1">
    <citation type="submission" date="2019-10" db="EMBL/GenBank/DDBJ databases">
        <title>Conservation and host-specific expression of non-tandemly repeated heterogenous ribosome RNA gene in arbuscular mycorrhizal fungi.</title>
        <authorList>
            <person name="Maeda T."/>
            <person name="Kobayashi Y."/>
            <person name="Nakagawa T."/>
            <person name="Ezawa T."/>
            <person name="Yamaguchi K."/>
            <person name="Bino T."/>
            <person name="Nishimoto Y."/>
            <person name="Shigenobu S."/>
            <person name="Kawaguchi M."/>
        </authorList>
    </citation>
    <scope>NUCLEOTIDE SEQUENCE</scope>
    <source>
        <strain evidence="16">HR1</strain>
    </source>
</reference>
<dbReference type="FunFam" id="3.40.50.300:FF:000112">
    <property type="entry name" value="Eukaryotic translation initiation factor 5B"/>
    <property type="match status" value="1"/>
</dbReference>
<comment type="subcellular location">
    <subcellularLocation>
        <location evidence="1">Cytoplasm</location>
    </subcellularLocation>
</comment>
<dbReference type="InterPro" id="IPR036844">
    <property type="entry name" value="Hint_dom_sf"/>
</dbReference>
<feature type="compositionally biased region" description="Basic and acidic residues" evidence="14">
    <location>
        <begin position="465"/>
        <end position="486"/>
    </location>
</feature>
<accession>A0A8H3M2X7</accession>